<dbReference type="Proteomes" id="UP000278327">
    <property type="component" value="Unassembled WGS sequence"/>
</dbReference>
<dbReference type="RefSeq" id="WP_117284414.1">
    <property type="nucleotide sequence ID" value="NZ_JAMTCE010000006.1"/>
</dbReference>
<dbReference type="EMBL" id="QICA01000009">
    <property type="protein sequence ID" value="RNL37941.1"/>
    <property type="molecule type" value="Genomic_DNA"/>
</dbReference>
<evidence type="ECO:0000313" key="1">
    <source>
        <dbReference type="EMBL" id="RNL37941.1"/>
    </source>
</evidence>
<dbReference type="AlphaFoldDB" id="A0A3N0AST2"/>
<comment type="caution">
    <text evidence="1">The sequence shown here is derived from an EMBL/GenBank/DDBJ whole genome shotgun (WGS) entry which is preliminary data.</text>
</comment>
<protein>
    <submittedName>
        <fullName evidence="1">Uncharacterized protein</fullName>
    </submittedName>
</protein>
<name>A0A3N0AST2_9ACTN</name>
<sequence>MTLSRTTKRTYMDNFDMMGVVSSGRRMAEEHAGTLEGHVYDVVACTFELLGINDTVRDQGDFWFKLRGQFPHLFGDGVDDGAV</sequence>
<evidence type="ECO:0000313" key="2">
    <source>
        <dbReference type="Proteomes" id="UP000278327"/>
    </source>
</evidence>
<keyword evidence="2" id="KW-1185">Reference proteome</keyword>
<reference evidence="1 2" key="1">
    <citation type="journal article" date="2019" name="Microbiol. Resour. Announc.">
        <title>Draft Genome Sequences of Type Strains of Gordonibacter faecihominis, Paraeggerthella hongkongensis, Parvibacter caecicola,Slackia equolifaciens, Slackia faecicanis, and Slackia isoflavoniconvertens.</title>
        <authorList>
            <person name="Danylec N."/>
            <person name="Stoll D.A."/>
            <person name="Dotsch A."/>
            <person name="Huch M."/>
        </authorList>
    </citation>
    <scope>NUCLEOTIDE SEQUENCE [LARGE SCALE GENOMIC DNA]</scope>
    <source>
        <strain evidence="1 2">DSM 18785</strain>
    </source>
</reference>
<gene>
    <name evidence="1" type="ORF">DMP10_06665</name>
</gene>
<organism evidence="1 2">
    <name type="scientific">Adlercreutzia equolifaciens subsp. celatus DSM 18785</name>
    <dbReference type="NCBI Taxonomy" id="1121021"/>
    <lineage>
        <taxon>Bacteria</taxon>
        <taxon>Bacillati</taxon>
        <taxon>Actinomycetota</taxon>
        <taxon>Coriobacteriia</taxon>
        <taxon>Eggerthellales</taxon>
        <taxon>Eggerthellaceae</taxon>
        <taxon>Adlercreutzia</taxon>
    </lineage>
</organism>
<proteinExistence type="predicted"/>
<accession>A0A3N0AST2</accession>